<dbReference type="SUPFAM" id="SSF56112">
    <property type="entry name" value="Protein kinase-like (PK-like)"/>
    <property type="match status" value="1"/>
</dbReference>
<dbReference type="PANTHER" id="PTHR44329:SF298">
    <property type="entry name" value="MIXED LINEAGE KINASE DOMAIN-LIKE PROTEIN"/>
    <property type="match status" value="1"/>
</dbReference>
<organism evidence="5 6">
    <name type="scientific">Porphyra umbilicalis</name>
    <name type="common">Purple laver</name>
    <name type="synonym">Red alga</name>
    <dbReference type="NCBI Taxonomy" id="2786"/>
    <lineage>
        <taxon>Eukaryota</taxon>
        <taxon>Rhodophyta</taxon>
        <taxon>Bangiophyceae</taxon>
        <taxon>Bangiales</taxon>
        <taxon>Bangiaceae</taxon>
        <taxon>Porphyra</taxon>
    </lineage>
</organism>
<dbReference type="Pfam" id="PF07714">
    <property type="entry name" value="PK_Tyr_Ser-Thr"/>
    <property type="match status" value="1"/>
</dbReference>
<reference evidence="5 6" key="1">
    <citation type="submission" date="2017-03" db="EMBL/GenBank/DDBJ databases">
        <title>WGS assembly of Porphyra umbilicalis.</title>
        <authorList>
            <person name="Brawley S.H."/>
            <person name="Blouin N.A."/>
            <person name="Ficko-Blean E."/>
            <person name="Wheeler G.L."/>
            <person name="Lohr M."/>
            <person name="Goodson H.V."/>
            <person name="Jenkins J.W."/>
            <person name="Blaby-Haas C.E."/>
            <person name="Helliwell K.E."/>
            <person name="Chan C."/>
            <person name="Marriage T."/>
            <person name="Bhattacharya D."/>
            <person name="Klein A.S."/>
            <person name="Badis Y."/>
            <person name="Brodie J."/>
            <person name="Cao Y."/>
            <person name="Collen J."/>
            <person name="Dittami S.M."/>
            <person name="Gachon C.M."/>
            <person name="Green B.R."/>
            <person name="Karpowicz S."/>
            <person name="Kim J.W."/>
            <person name="Kudahl U."/>
            <person name="Lin S."/>
            <person name="Michel G."/>
            <person name="Mittag M."/>
            <person name="Olson B.J."/>
            <person name="Pangilinan J."/>
            <person name="Peng Y."/>
            <person name="Qiu H."/>
            <person name="Shu S."/>
            <person name="Singer J.T."/>
            <person name="Smith A.G."/>
            <person name="Sprecher B.N."/>
            <person name="Wagner V."/>
            <person name="Wang W."/>
            <person name="Wang Z.-Y."/>
            <person name="Yan J."/>
            <person name="Yarish C."/>
            <person name="Zoeuner-Riek S."/>
            <person name="Zhuang Y."/>
            <person name="Zou Y."/>
            <person name="Lindquist E.A."/>
            <person name="Grimwood J."/>
            <person name="Barry K."/>
            <person name="Rokhsar D.S."/>
            <person name="Schmutz J."/>
            <person name="Stiller J.W."/>
            <person name="Grossman A.R."/>
            <person name="Prochnik S.E."/>
        </authorList>
    </citation>
    <scope>NUCLEOTIDE SEQUENCE [LARGE SCALE GENOMIC DNA]</scope>
    <source>
        <strain evidence="5">4086291</strain>
    </source>
</reference>
<name>A0A1X6NKB0_PORUM</name>
<dbReference type="PROSITE" id="PS50011">
    <property type="entry name" value="PROTEIN_KINASE_DOM"/>
    <property type="match status" value="1"/>
</dbReference>
<feature type="compositionally biased region" description="Pro residues" evidence="3">
    <location>
        <begin position="1"/>
        <end position="17"/>
    </location>
</feature>
<dbReference type="InterPro" id="IPR051681">
    <property type="entry name" value="Ser/Thr_Kinases-Pseudokinases"/>
</dbReference>
<dbReference type="AlphaFoldDB" id="A0A1X6NKB0"/>
<proteinExistence type="predicted"/>
<keyword evidence="2" id="KW-0067">ATP-binding</keyword>
<protein>
    <recommendedName>
        <fullName evidence="4">Protein kinase domain-containing protein</fullName>
    </recommendedName>
</protein>
<gene>
    <name evidence="5" type="ORF">BU14_1936s0001</name>
</gene>
<dbReference type="InterPro" id="IPR001245">
    <property type="entry name" value="Ser-Thr/Tyr_kinase_cat_dom"/>
</dbReference>
<sequence length="434" mass="42875">MATSPTSPPAASPPAPSGPTSRAAPPSHGRSVRRGGLLPDCPHPQCLDLSMGAGATTLGVGRLAVVYAATSWGTPVAAKVVPDAATDRRARASAARAALANEAAHLRALRHDNIVAYRGIVHLPDRGAHVLLTRTAAGGSAADLLATLDGAGRALRADAFLTIATQVVAALRYLHAVGVAHTEVTAAHVLLSAPPVVDGGGGVGLPPNTAVSLCGFGAAVCFRPAGAAAAAPAAADATAAGPGGQTAPPPPPARDLMAAGLLFQQLLLGGAAGAVAAAPAAAGAATIPPGTPVWPDASVRTTTPLRCRLAVTLPAVVRLTVALTGAEATARPSAAAAHNVLMTTAARVVAPAAVSPPGRERPTATRPAARRGGWGRWWLTRPSDAVAEVENVALPSTLWSTIVALAEAVGVATARAPRAGGPEQGRETLAGGRG</sequence>
<evidence type="ECO:0000313" key="5">
    <source>
        <dbReference type="EMBL" id="OSX69037.1"/>
    </source>
</evidence>
<dbReference type="PANTHER" id="PTHR44329">
    <property type="entry name" value="SERINE/THREONINE-PROTEIN KINASE TNNI3K-RELATED"/>
    <property type="match status" value="1"/>
</dbReference>
<evidence type="ECO:0000256" key="2">
    <source>
        <dbReference type="ARBA" id="ARBA00022840"/>
    </source>
</evidence>
<keyword evidence="6" id="KW-1185">Reference proteome</keyword>
<evidence type="ECO:0000256" key="1">
    <source>
        <dbReference type="ARBA" id="ARBA00022741"/>
    </source>
</evidence>
<feature type="domain" description="Protein kinase" evidence="4">
    <location>
        <begin position="52"/>
        <end position="341"/>
    </location>
</feature>
<dbReference type="Proteomes" id="UP000218209">
    <property type="component" value="Unassembled WGS sequence"/>
</dbReference>
<accession>A0A1X6NKB0</accession>
<dbReference type="InterPro" id="IPR011009">
    <property type="entry name" value="Kinase-like_dom_sf"/>
</dbReference>
<feature type="region of interest" description="Disordered" evidence="3">
    <location>
        <begin position="1"/>
        <end position="37"/>
    </location>
</feature>
<evidence type="ECO:0000313" key="6">
    <source>
        <dbReference type="Proteomes" id="UP000218209"/>
    </source>
</evidence>
<dbReference type="GO" id="GO:0004674">
    <property type="term" value="F:protein serine/threonine kinase activity"/>
    <property type="evidence" value="ECO:0007669"/>
    <property type="project" value="TreeGrafter"/>
</dbReference>
<keyword evidence="1" id="KW-0547">Nucleotide-binding</keyword>
<evidence type="ECO:0000259" key="4">
    <source>
        <dbReference type="PROSITE" id="PS50011"/>
    </source>
</evidence>
<feature type="compositionally biased region" description="Low complexity" evidence="3">
    <location>
        <begin position="18"/>
        <end position="27"/>
    </location>
</feature>
<dbReference type="InterPro" id="IPR000719">
    <property type="entry name" value="Prot_kinase_dom"/>
</dbReference>
<dbReference type="GO" id="GO:0005524">
    <property type="term" value="F:ATP binding"/>
    <property type="evidence" value="ECO:0007669"/>
    <property type="project" value="UniProtKB-KW"/>
</dbReference>
<evidence type="ECO:0000256" key="3">
    <source>
        <dbReference type="SAM" id="MobiDB-lite"/>
    </source>
</evidence>
<dbReference type="Gene3D" id="1.10.510.10">
    <property type="entry name" value="Transferase(Phosphotransferase) domain 1"/>
    <property type="match status" value="1"/>
</dbReference>
<feature type="region of interest" description="Disordered" evidence="3">
    <location>
        <begin position="414"/>
        <end position="434"/>
    </location>
</feature>
<dbReference type="EMBL" id="KV919842">
    <property type="protein sequence ID" value="OSX69037.1"/>
    <property type="molecule type" value="Genomic_DNA"/>
</dbReference>